<comment type="caution">
    <text evidence="3">The sequence shown here is derived from an EMBL/GenBank/DDBJ whole genome shotgun (WGS) entry which is preliminary data.</text>
</comment>
<dbReference type="EMBL" id="CAJJDN010000040">
    <property type="protein sequence ID" value="CAD8080326.1"/>
    <property type="molecule type" value="Genomic_DNA"/>
</dbReference>
<reference evidence="3" key="1">
    <citation type="submission" date="2021-01" db="EMBL/GenBank/DDBJ databases">
        <authorList>
            <consortium name="Genoscope - CEA"/>
            <person name="William W."/>
        </authorList>
    </citation>
    <scope>NUCLEOTIDE SEQUENCE</scope>
</reference>
<keyword evidence="1" id="KW-1133">Transmembrane helix</keyword>
<dbReference type="AlphaFoldDB" id="A0A8S1MQ87"/>
<protein>
    <submittedName>
        <fullName evidence="3">Uncharacterized protein</fullName>
    </submittedName>
</protein>
<dbReference type="Proteomes" id="UP000692954">
    <property type="component" value="Unassembled WGS sequence"/>
</dbReference>
<proteinExistence type="predicted"/>
<keyword evidence="1" id="KW-0472">Membrane</keyword>
<name>A0A8S1MQ87_9CILI</name>
<dbReference type="EMBL" id="CAJJDN010000042">
    <property type="protein sequence ID" value="CAD8081729.1"/>
    <property type="molecule type" value="Genomic_DNA"/>
</dbReference>
<feature type="transmembrane region" description="Helical" evidence="1">
    <location>
        <begin position="29"/>
        <end position="46"/>
    </location>
</feature>
<gene>
    <name evidence="2" type="ORF">PSON_ATCC_30995.1.T0400181</name>
    <name evidence="3" type="ORF">PSON_ATCC_30995.1.T0420189</name>
</gene>
<keyword evidence="1" id="KW-0812">Transmembrane</keyword>
<sequence length="61" mass="7117">MRKQVYTQAYFLIQNNHNYSHSFGVRMKYVGLNTLIGVYAAARYYFNALRLKSANGETTFD</sequence>
<organism evidence="3 4">
    <name type="scientific">Paramecium sonneborni</name>
    <dbReference type="NCBI Taxonomy" id="65129"/>
    <lineage>
        <taxon>Eukaryota</taxon>
        <taxon>Sar</taxon>
        <taxon>Alveolata</taxon>
        <taxon>Ciliophora</taxon>
        <taxon>Intramacronucleata</taxon>
        <taxon>Oligohymenophorea</taxon>
        <taxon>Peniculida</taxon>
        <taxon>Parameciidae</taxon>
        <taxon>Paramecium</taxon>
    </lineage>
</organism>
<dbReference type="OrthoDB" id="283304at2759"/>
<accession>A0A8S1MQ87</accession>
<evidence type="ECO:0000313" key="2">
    <source>
        <dbReference type="EMBL" id="CAD8080326.1"/>
    </source>
</evidence>
<keyword evidence="4" id="KW-1185">Reference proteome</keyword>
<evidence type="ECO:0000313" key="4">
    <source>
        <dbReference type="Proteomes" id="UP000692954"/>
    </source>
</evidence>
<evidence type="ECO:0000256" key="1">
    <source>
        <dbReference type="SAM" id="Phobius"/>
    </source>
</evidence>
<evidence type="ECO:0000313" key="3">
    <source>
        <dbReference type="EMBL" id="CAD8081729.1"/>
    </source>
</evidence>